<dbReference type="GO" id="GO:0016874">
    <property type="term" value="F:ligase activity"/>
    <property type="evidence" value="ECO:0007669"/>
    <property type="project" value="UniProtKB-KW"/>
</dbReference>
<dbReference type="InterPro" id="IPR006070">
    <property type="entry name" value="Sua5-like_dom"/>
</dbReference>
<dbReference type="InterPro" id="IPR017945">
    <property type="entry name" value="DHBP_synth_RibB-like_a/b_dom"/>
</dbReference>
<evidence type="ECO:0000256" key="7">
    <source>
        <dbReference type="ARBA" id="ARBA00048220"/>
    </source>
</evidence>
<dbReference type="Gene3D" id="3.30.110.120">
    <property type="match status" value="1"/>
</dbReference>
<gene>
    <name evidence="12" type="ORF">METZ01_LOCUS8153</name>
</gene>
<comment type="catalytic activity">
    <reaction evidence="7">
        <text>C-terminal L-cysteinyl-[HypE protein] + carbamoyl phosphate + ATP + H2O = C-terminal S-carboxamide-L-cysteinyl-[HypE protein] + AMP + phosphate + diphosphate + H(+)</text>
        <dbReference type="Rhea" id="RHEA:55636"/>
        <dbReference type="Rhea" id="RHEA-COMP:14247"/>
        <dbReference type="Rhea" id="RHEA-COMP:14392"/>
        <dbReference type="ChEBI" id="CHEBI:15377"/>
        <dbReference type="ChEBI" id="CHEBI:15378"/>
        <dbReference type="ChEBI" id="CHEBI:30616"/>
        <dbReference type="ChEBI" id="CHEBI:33019"/>
        <dbReference type="ChEBI" id="CHEBI:43474"/>
        <dbReference type="ChEBI" id="CHEBI:58228"/>
        <dbReference type="ChEBI" id="CHEBI:76913"/>
        <dbReference type="ChEBI" id="CHEBI:139126"/>
        <dbReference type="ChEBI" id="CHEBI:456215"/>
    </reaction>
</comment>
<dbReference type="Gene3D" id="3.30.420.360">
    <property type="match status" value="1"/>
</dbReference>
<dbReference type="NCBIfam" id="TIGR00143">
    <property type="entry name" value="hypF"/>
    <property type="match status" value="1"/>
</dbReference>
<feature type="domain" description="Acylphosphatase-like" evidence="10">
    <location>
        <begin position="10"/>
        <end position="96"/>
    </location>
</feature>
<evidence type="ECO:0000259" key="11">
    <source>
        <dbReference type="PROSITE" id="PS51163"/>
    </source>
</evidence>
<dbReference type="SUPFAM" id="SSF53067">
    <property type="entry name" value="Actin-like ATPase domain"/>
    <property type="match status" value="1"/>
</dbReference>
<sequence length="772" mass="85941">MEIENAQIQRRRILLQGVIQGVGLRPFVYREAKQNGLSGLVLNNSTGVKIEVEGIPQKIEDFIRSLQDSPPVLARIDEIVVEPIPPQGDKEFIIETSQQGEEQQVMISPDTATCSECLQELFDPNDRRYHYPFINCTNCGPRFSIVQDAPYDRSKTTMASFIMCSACAAEYSNPLDRRFHAQPIACLRCGPDIYLLNRKGEKSKQTNFDAIITAAQKLAKGEILAIKGLGGYHLACDALNDHSVKVLRQRKYRESKPFALMVPDVATANIFCKISPQEKSLLQSNKSPIVLLSKRSHCPVSSEIAPNYNTFGVMLPYTPIHHLLLNVISKIFGRDQPTVLVMTSGNLSEEPIAYSDEDARKRLFVIADSLVGHNRDIHTRCDDSIVTMTEAGVQILRRSRGYVPESLMMNFQFPLPLLACGGHLKNTFCLGKDNHAYLSHHIGDLENLETINAFEEGIEQFQQLCDLQPEAIVYDLHPEYLSTKFALQSSIAQKIGVQHHHAHIASVMAEHGLKESVIGIAADGTGFGSDGMLWGGEIIVADLAGFERYAHFKYVPLPGGEKAIRQPWRMSAVYLQLAFGEAFLDLDIPFVQQLDWSKWDVMSQMIAKKLNCPNTSGLGRLFDAVASLLLLRSEVDYEGQAPIELEMIATPCDESYLFDISNTVPVILDVAPMIEEIVSDLQNQVPIARISGKFHFTIADILAKQCQRVRKEAGLNRVVLSGGVFQNRLLLKNLFQLLIRSEFQVYINHKVPPNDGGLSLGQAAVASAQLNQ</sequence>
<keyword evidence="6" id="KW-0862">Zinc</keyword>
<evidence type="ECO:0000256" key="2">
    <source>
        <dbReference type="ARBA" id="ARBA00008097"/>
    </source>
</evidence>
<dbReference type="Pfam" id="PF07503">
    <property type="entry name" value="zf-HYPF"/>
    <property type="match status" value="2"/>
</dbReference>
<evidence type="ECO:0000256" key="6">
    <source>
        <dbReference type="ARBA" id="ARBA00022833"/>
    </source>
</evidence>
<dbReference type="PANTHER" id="PTHR42959:SF1">
    <property type="entry name" value="CARBAMOYLTRANSFERASE HYPF"/>
    <property type="match status" value="1"/>
</dbReference>
<dbReference type="InterPro" id="IPR041440">
    <property type="entry name" value="HypF_C"/>
</dbReference>
<dbReference type="GO" id="GO:0016743">
    <property type="term" value="F:carboxyl- or carbamoyltransferase activity"/>
    <property type="evidence" value="ECO:0007669"/>
    <property type="project" value="InterPro"/>
</dbReference>
<name>A0A381NLU5_9ZZZZ</name>
<comment type="similarity">
    <text evidence="2">Belongs to the carbamoyltransferase HypF family.</text>
</comment>
<dbReference type="PROSITE" id="PS51160">
    <property type="entry name" value="ACYLPHOSPHATASE_3"/>
    <property type="match status" value="1"/>
</dbReference>
<dbReference type="SUPFAM" id="SSF55821">
    <property type="entry name" value="YrdC/RibB"/>
    <property type="match status" value="1"/>
</dbReference>
<reference evidence="12" key="1">
    <citation type="submission" date="2018-05" db="EMBL/GenBank/DDBJ databases">
        <authorList>
            <person name="Lanie J.A."/>
            <person name="Ng W.-L."/>
            <person name="Kazmierczak K.M."/>
            <person name="Andrzejewski T.M."/>
            <person name="Davidsen T.M."/>
            <person name="Wayne K.J."/>
            <person name="Tettelin H."/>
            <person name="Glass J.I."/>
            <person name="Rusch D."/>
            <person name="Podicherti R."/>
            <person name="Tsui H.-C.T."/>
            <person name="Winkler M.E."/>
        </authorList>
    </citation>
    <scope>NUCLEOTIDE SEQUENCE</scope>
</reference>
<dbReference type="InterPro" id="IPR011125">
    <property type="entry name" value="Znf_HypF"/>
</dbReference>
<evidence type="ECO:0000256" key="1">
    <source>
        <dbReference type="ARBA" id="ARBA00004711"/>
    </source>
</evidence>
<evidence type="ECO:0000256" key="9">
    <source>
        <dbReference type="ARBA" id="ARBA00078219"/>
    </source>
</evidence>
<proteinExistence type="inferred from homology"/>
<dbReference type="Pfam" id="PF00708">
    <property type="entry name" value="Acylphosphatase"/>
    <property type="match status" value="1"/>
</dbReference>
<dbReference type="Pfam" id="PF01300">
    <property type="entry name" value="Sua5_yciO_yrdC"/>
    <property type="match status" value="1"/>
</dbReference>
<dbReference type="InterPro" id="IPR001792">
    <property type="entry name" value="Acylphosphatase-like_dom"/>
</dbReference>
<evidence type="ECO:0000256" key="4">
    <source>
        <dbReference type="ARBA" id="ARBA00022723"/>
    </source>
</evidence>
<dbReference type="EMBL" id="UINC01000439">
    <property type="protein sequence ID" value="SUZ55299.1"/>
    <property type="molecule type" value="Genomic_DNA"/>
</dbReference>
<evidence type="ECO:0000256" key="5">
    <source>
        <dbReference type="ARBA" id="ARBA00022771"/>
    </source>
</evidence>
<accession>A0A381NLU5</accession>
<evidence type="ECO:0000256" key="8">
    <source>
        <dbReference type="ARBA" id="ARBA00075001"/>
    </source>
</evidence>
<evidence type="ECO:0000256" key="3">
    <source>
        <dbReference type="ARBA" id="ARBA00022598"/>
    </source>
</evidence>
<protein>
    <recommendedName>
        <fullName evidence="8">Carbamoyl phosphate-converting enzyme HypF</fullName>
    </recommendedName>
    <alternativeName>
        <fullName evidence="9">[NiFe]-hydrogenase maturation factor HypF</fullName>
    </alternativeName>
</protein>
<dbReference type="SUPFAM" id="SSF54975">
    <property type="entry name" value="Acylphosphatase/BLUF domain-like"/>
    <property type="match status" value="1"/>
</dbReference>
<dbReference type="Pfam" id="PF17788">
    <property type="entry name" value="HypF_C"/>
    <property type="match status" value="1"/>
</dbReference>
<dbReference type="AlphaFoldDB" id="A0A381NLU5"/>
<dbReference type="FunFam" id="3.30.420.40:FF:000124">
    <property type="entry name" value="Carbamoyltransferase HypF"/>
    <property type="match status" value="1"/>
</dbReference>
<keyword evidence="4" id="KW-0479">Metal-binding</keyword>
<comment type="pathway">
    <text evidence="1">Protein modification; [NiFe] hydrogenase maturation.</text>
</comment>
<dbReference type="InterPro" id="IPR051060">
    <property type="entry name" value="Carbamoyltrans_HypF-like"/>
</dbReference>
<dbReference type="InterPro" id="IPR036046">
    <property type="entry name" value="Acylphosphatase-like_dom_sf"/>
</dbReference>
<feature type="domain" description="YrdC-like" evidence="11">
    <location>
        <begin position="208"/>
        <end position="401"/>
    </location>
</feature>
<keyword evidence="3" id="KW-0436">Ligase</keyword>
<dbReference type="InterPro" id="IPR055128">
    <property type="entry name" value="HypF_C_2"/>
</dbReference>
<dbReference type="PROSITE" id="PS51163">
    <property type="entry name" value="YRDC"/>
    <property type="match status" value="1"/>
</dbReference>
<dbReference type="UniPathway" id="UPA00335"/>
<dbReference type="GO" id="GO:0008270">
    <property type="term" value="F:zinc ion binding"/>
    <property type="evidence" value="ECO:0007669"/>
    <property type="project" value="UniProtKB-KW"/>
</dbReference>
<dbReference type="Gene3D" id="3.90.870.50">
    <property type="match status" value="1"/>
</dbReference>
<dbReference type="GO" id="GO:0003725">
    <property type="term" value="F:double-stranded RNA binding"/>
    <property type="evidence" value="ECO:0007669"/>
    <property type="project" value="InterPro"/>
</dbReference>
<dbReference type="Pfam" id="PF22521">
    <property type="entry name" value="HypF_C_2"/>
    <property type="match status" value="1"/>
</dbReference>
<dbReference type="InterPro" id="IPR004421">
    <property type="entry name" value="Carbamoyltransferase_HypF"/>
</dbReference>
<dbReference type="Gene3D" id="3.30.420.40">
    <property type="match status" value="1"/>
</dbReference>
<evidence type="ECO:0000313" key="12">
    <source>
        <dbReference type="EMBL" id="SUZ55299.1"/>
    </source>
</evidence>
<keyword evidence="5" id="KW-0863">Zinc-finger</keyword>
<organism evidence="12">
    <name type="scientific">marine metagenome</name>
    <dbReference type="NCBI Taxonomy" id="408172"/>
    <lineage>
        <taxon>unclassified sequences</taxon>
        <taxon>metagenomes</taxon>
        <taxon>ecological metagenomes</taxon>
    </lineage>
</organism>
<dbReference type="PANTHER" id="PTHR42959">
    <property type="entry name" value="CARBAMOYLTRANSFERASE"/>
    <property type="match status" value="1"/>
</dbReference>
<dbReference type="InterPro" id="IPR043129">
    <property type="entry name" value="ATPase_NBD"/>
</dbReference>
<dbReference type="PIRSF" id="PIRSF006256">
    <property type="entry name" value="CMPcnvr_hdrg_mat"/>
    <property type="match status" value="1"/>
</dbReference>
<evidence type="ECO:0000259" key="10">
    <source>
        <dbReference type="PROSITE" id="PS51160"/>
    </source>
</evidence>
<dbReference type="GO" id="GO:0051604">
    <property type="term" value="P:protein maturation"/>
    <property type="evidence" value="ECO:0007669"/>
    <property type="project" value="TreeGrafter"/>
</dbReference>